<dbReference type="InterPro" id="IPR000086">
    <property type="entry name" value="NUDIX_hydrolase_dom"/>
</dbReference>
<dbReference type="CDD" id="cd03426">
    <property type="entry name" value="NUDIX_CoAse_Nudt7"/>
    <property type="match status" value="1"/>
</dbReference>
<dbReference type="Pfam" id="PF00293">
    <property type="entry name" value="NUDIX"/>
    <property type="match status" value="1"/>
</dbReference>
<dbReference type="PANTHER" id="PTHR12992">
    <property type="entry name" value="NUDIX HYDROLASE"/>
    <property type="match status" value="1"/>
</dbReference>
<dbReference type="Proteomes" id="UP001294444">
    <property type="component" value="Unassembled WGS sequence"/>
</dbReference>
<reference evidence="2" key="1">
    <citation type="submission" date="2023-10" db="EMBL/GenBank/DDBJ databases">
        <authorList>
            <person name="Guldener U."/>
        </authorList>
    </citation>
    <scope>NUCLEOTIDE SEQUENCE</scope>
    <source>
        <strain evidence="2">Mp4</strain>
    </source>
</reference>
<evidence type="ECO:0000259" key="1">
    <source>
        <dbReference type="PROSITE" id="PS51462"/>
    </source>
</evidence>
<evidence type="ECO:0000313" key="2">
    <source>
        <dbReference type="EMBL" id="SNX85803.1"/>
    </source>
</evidence>
<dbReference type="SUPFAM" id="SSF55811">
    <property type="entry name" value="Nudix"/>
    <property type="match status" value="1"/>
</dbReference>
<dbReference type="PROSITE" id="PS51462">
    <property type="entry name" value="NUDIX"/>
    <property type="match status" value="1"/>
</dbReference>
<accession>A0AAJ4XP85</accession>
<feature type="domain" description="Nudix hydrolase" evidence="1">
    <location>
        <begin position="53"/>
        <end position="197"/>
    </location>
</feature>
<dbReference type="InterPro" id="IPR015797">
    <property type="entry name" value="NUDIX_hydrolase-like_dom_sf"/>
</dbReference>
<proteinExistence type="predicted"/>
<dbReference type="AlphaFoldDB" id="A0AAJ4XP85"/>
<evidence type="ECO:0000313" key="3">
    <source>
        <dbReference type="Proteomes" id="UP001294444"/>
    </source>
</evidence>
<dbReference type="GO" id="GO:0015938">
    <property type="term" value="P:coenzyme A catabolic process"/>
    <property type="evidence" value="ECO:0007669"/>
    <property type="project" value="TreeGrafter"/>
</dbReference>
<keyword evidence="3" id="KW-1185">Reference proteome</keyword>
<dbReference type="PANTHER" id="PTHR12992:SF45">
    <property type="entry name" value="NUDIX HYDROLASE DOMAIN-CONTAINING PROTEIN"/>
    <property type="match status" value="1"/>
</dbReference>
<comment type="caution">
    <text evidence="2">The sequence shown here is derived from an EMBL/GenBank/DDBJ whole genome shotgun (WGS) entry which is preliminary data.</text>
</comment>
<protein>
    <submittedName>
        <fullName evidence="2">Related to PCD1 - peroxisomal nudix pyrophosphatase</fullName>
    </submittedName>
</protein>
<dbReference type="GO" id="GO:0010945">
    <property type="term" value="F:coenzyme A diphosphatase activity"/>
    <property type="evidence" value="ECO:0007669"/>
    <property type="project" value="InterPro"/>
</dbReference>
<sequence length="321" mass="35205">MSNASIATVDHGKSNGKNDDLACLSALAPENATHIRRLLKLPPAPSFSHVPKRKQAAVAAILYESRACDSNASRELRVIMSTRALHLRSHPGQASLPGGKVDSTDETVVETALRESVEEIALPANEAIHLHTGYPFLSKMGLLVHPVVFLLLNGDEVLPRLLASPSEVSDIWSTPLSAFLSSVAPKHAILSDPDSIDKHRPPQKVFRTYTDIPWLGSTYRLHRFRSSHQLIKGLTADVLISVAKKVYGIKPKFQVNADGQKSWQEMVELIVDRYCGNTRPEGRWGDGESGDVQGSSEAYETFVGVDLDQDISKDELERTGE</sequence>
<dbReference type="InterPro" id="IPR045121">
    <property type="entry name" value="CoAse"/>
</dbReference>
<gene>
    <name evidence="2" type="ORF">MEPE_04512</name>
</gene>
<organism evidence="2 3">
    <name type="scientific">Melanopsichium pennsylvanicum</name>
    <dbReference type="NCBI Taxonomy" id="63383"/>
    <lineage>
        <taxon>Eukaryota</taxon>
        <taxon>Fungi</taxon>
        <taxon>Dikarya</taxon>
        <taxon>Basidiomycota</taxon>
        <taxon>Ustilaginomycotina</taxon>
        <taxon>Ustilaginomycetes</taxon>
        <taxon>Ustilaginales</taxon>
        <taxon>Ustilaginaceae</taxon>
        <taxon>Melanopsichium</taxon>
    </lineage>
</organism>
<dbReference type="EMBL" id="OAPG01000011">
    <property type="protein sequence ID" value="SNX85803.1"/>
    <property type="molecule type" value="Genomic_DNA"/>
</dbReference>
<name>A0AAJ4XP85_9BASI</name>
<dbReference type="Gene3D" id="3.90.79.10">
    <property type="entry name" value="Nucleoside Triphosphate Pyrophosphohydrolase"/>
    <property type="match status" value="1"/>
</dbReference>